<evidence type="ECO:0000313" key="2">
    <source>
        <dbReference type="EMBL" id="RIB05311.1"/>
    </source>
</evidence>
<reference evidence="2 3" key="1">
    <citation type="submission" date="2018-06" db="EMBL/GenBank/DDBJ databases">
        <title>Comparative genomics reveals the genomic features of Rhizophagus irregularis, R. cerebriforme, R. diaphanum and Gigaspora rosea, and their symbiotic lifestyle signature.</title>
        <authorList>
            <person name="Morin E."/>
            <person name="San Clemente H."/>
            <person name="Chen E.C.H."/>
            <person name="De La Providencia I."/>
            <person name="Hainaut M."/>
            <person name="Kuo A."/>
            <person name="Kohler A."/>
            <person name="Murat C."/>
            <person name="Tang N."/>
            <person name="Roy S."/>
            <person name="Loubradou J."/>
            <person name="Henrissat B."/>
            <person name="Grigoriev I.V."/>
            <person name="Corradi N."/>
            <person name="Roux C."/>
            <person name="Martin F.M."/>
        </authorList>
    </citation>
    <scope>NUCLEOTIDE SEQUENCE [LARGE SCALE GENOMIC DNA]</scope>
    <source>
        <strain evidence="2 3">DAOM 194757</strain>
    </source>
</reference>
<dbReference type="Proteomes" id="UP000266673">
    <property type="component" value="Unassembled WGS sequence"/>
</dbReference>
<comment type="caution">
    <text evidence="2">The sequence shown here is derived from an EMBL/GenBank/DDBJ whole genome shotgun (WGS) entry which is preliminary data.</text>
</comment>
<protein>
    <submittedName>
        <fullName evidence="2">Uncharacterized protein</fullName>
    </submittedName>
</protein>
<evidence type="ECO:0000313" key="3">
    <source>
        <dbReference type="Proteomes" id="UP000266673"/>
    </source>
</evidence>
<feature type="coiled-coil region" evidence="1">
    <location>
        <begin position="43"/>
        <end position="70"/>
    </location>
</feature>
<organism evidence="2 3">
    <name type="scientific">Gigaspora rosea</name>
    <dbReference type="NCBI Taxonomy" id="44941"/>
    <lineage>
        <taxon>Eukaryota</taxon>
        <taxon>Fungi</taxon>
        <taxon>Fungi incertae sedis</taxon>
        <taxon>Mucoromycota</taxon>
        <taxon>Glomeromycotina</taxon>
        <taxon>Glomeromycetes</taxon>
        <taxon>Diversisporales</taxon>
        <taxon>Gigasporaceae</taxon>
        <taxon>Gigaspora</taxon>
    </lineage>
</organism>
<name>A0A397U6H5_9GLOM</name>
<dbReference type="EMBL" id="QKWP01002005">
    <property type="protein sequence ID" value="RIB05311.1"/>
    <property type="molecule type" value="Genomic_DNA"/>
</dbReference>
<sequence length="413" mass="48500">MSFNVSNVKPDSSKVYKTIINTLKDMSETDLKSTSHLLPCKLLETLNGENKQLKKENKKLQQSKNRATHKVRQLSGSIMKFKRKHRHHISQIRAVAKCPPELKDNDLKTIIRNLIKQNKKDYNKNFINLTLQTNQVGVKKNISGVFYVLEFRKNIPDVVLLETKDLRHCNSDTVSQALFESYKKYKLDTRRCLTFLSDNTNYMSVLNNFEETAFNKLPTNTGFSKTRHPFNLLYLFSQEFYRPFAEFLIGYDPQLKVLQPDHSLQCLPSGELLQSTEILDNLEIELLVQKLENKIQKELELHQKWLNCWLHLPLSMCRIGGNNAQQFACNYWHIVEGLFNKWDIKTHPKMTNNTQQSRMCLSATEIKEYQFNHKQLKDIRSENRIIYQQNSTTSLQLDRHDTDDLFKELFMSC</sequence>
<evidence type="ECO:0000256" key="1">
    <source>
        <dbReference type="SAM" id="Coils"/>
    </source>
</evidence>
<dbReference type="AlphaFoldDB" id="A0A397U6H5"/>
<keyword evidence="1" id="KW-0175">Coiled coil</keyword>
<accession>A0A397U6H5</accession>
<keyword evidence="3" id="KW-1185">Reference proteome</keyword>
<gene>
    <name evidence="2" type="ORF">C2G38_2219965</name>
</gene>
<dbReference type="OrthoDB" id="2397850at2759"/>
<proteinExistence type="predicted"/>